<evidence type="ECO:0000256" key="7">
    <source>
        <dbReference type="ARBA" id="ARBA00023239"/>
    </source>
</evidence>
<dbReference type="RefSeq" id="WP_045443902.1">
    <property type="nucleotide sequence ID" value="NZ_BBIO01000004.1"/>
</dbReference>
<dbReference type="UniPathway" id="UPA00391"/>
<comment type="similarity">
    <text evidence="3 9">Belongs to the PTPS family. QueD subfamily.</text>
</comment>
<feature type="binding site" evidence="10">
    <location>
        <position position="28"/>
    </location>
    <ligand>
        <name>Zn(2+)</name>
        <dbReference type="ChEBI" id="CHEBI:29105"/>
    </ligand>
</feature>
<evidence type="ECO:0000256" key="10">
    <source>
        <dbReference type="PIRSR" id="PIRSR006113-2"/>
    </source>
</evidence>
<dbReference type="Gene3D" id="3.30.479.10">
    <property type="entry name" value="6-pyruvoyl tetrahydropterin synthase/QueD"/>
    <property type="match status" value="1"/>
</dbReference>
<dbReference type="eggNOG" id="COG0720">
    <property type="taxonomic scope" value="Bacteria"/>
</dbReference>
<dbReference type="GO" id="GO:0008616">
    <property type="term" value="P:tRNA queuosine(34) biosynthetic process"/>
    <property type="evidence" value="ECO:0007669"/>
    <property type="project" value="UniProtKB-KW"/>
</dbReference>
<comment type="pathway">
    <text evidence="2 9">Purine metabolism; 7-cyano-7-deazaguanine biosynthesis.</text>
</comment>
<evidence type="ECO:0000256" key="6">
    <source>
        <dbReference type="ARBA" id="ARBA00022833"/>
    </source>
</evidence>
<dbReference type="InterPro" id="IPR038418">
    <property type="entry name" value="6-PTP_synth/QueD_sf"/>
</dbReference>
<evidence type="ECO:0000256" key="1">
    <source>
        <dbReference type="ARBA" id="ARBA00002285"/>
    </source>
</evidence>
<comment type="catalytic activity">
    <reaction evidence="8 9">
        <text>7,8-dihydroneopterin 3'-triphosphate + H2O = 6-carboxy-5,6,7,8-tetrahydropterin + triphosphate + acetaldehyde + 2 H(+)</text>
        <dbReference type="Rhea" id="RHEA:27966"/>
        <dbReference type="ChEBI" id="CHEBI:15343"/>
        <dbReference type="ChEBI" id="CHEBI:15377"/>
        <dbReference type="ChEBI" id="CHEBI:15378"/>
        <dbReference type="ChEBI" id="CHEBI:18036"/>
        <dbReference type="ChEBI" id="CHEBI:58462"/>
        <dbReference type="ChEBI" id="CHEBI:61032"/>
        <dbReference type="EC" id="4.1.2.50"/>
    </reaction>
</comment>
<accession>A0A081B8Y6</accession>
<keyword evidence="6 9" id="KW-0862">Zinc</keyword>
<dbReference type="Proteomes" id="UP000028702">
    <property type="component" value="Unassembled WGS sequence"/>
</dbReference>
<evidence type="ECO:0000256" key="9">
    <source>
        <dbReference type="PIRNR" id="PIRNR006113"/>
    </source>
</evidence>
<comment type="function">
    <text evidence="1">Catalyzes the conversion of 7,8-dihydroneopterin triphosphate (H2NTP) to 6-carboxy-5,6,7,8-tetrahydropterin (CPH4) and acetaldehyde.</text>
</comment>
<keyword evidence="5 9" id="KW-0479">Metal-binding</keyword>
<evidence type="ECO:0000256" key="2">
    <source>
        <dbReference type="ARBA" id="ARBA00005061"/>
    </source>
</evidence>
<dbReference type="STRING" id="1333998.M2A_1003"/>
<organism evidence="11 12">
    <name type="scientific">Tepidicaulis marinus</name>
    <dbReference type="NCBI Taxonomy" id="1333998"/>
    <lineage>
        <taxon>Bacteria</taxon>
        <taxon>Pseudomonadati</taxon>
        <taxon>Pseudomonadota</taxon>
        <taxon>Alphaproteobacteria</taxon>
        <taxon>Hyphomicrobiales</taxon>
        <taxon>Parvibaculaceae</taxon>
        <taxon>Tepidicaulis</taxon>
    </lineage>
</organism>
<dbReference type="GO" id="GO:0046872">
    <property type="term" value="F:metal ion binding"/>
    <property type="evidence" value="ECO:0007669"/>
    <property type="project" value="UniProtKB-KW"/>
</dbReference>
<feature type="binding site" evidence="10">
    <location>
        <position position="13"/>
    </location>
    <ligand>
        <name>Zn(2+)</name>
        <dbReference type="ChEBI" id="CHEBI:29105"/>
    </ligand>
</feature>
<dbReference type="SUPFAM" id="SSF55620">
    <property type="entry name" value="Tetrahydrobiopterin biosynthesis enzymes-like"/>
    <property type="match status" value="1"/>
</dbReference>
<protein>
    <recommendedName>
        <fullName evidence="4 9">6-carboxy-5,6,7,8-tetrahydropterin synthase</fullName>
        <ecNumber evidence="9">4.-.-.-</ecNumber>
    </recommendedName>
</protein>
<sequence>MRIYKEFTFEAAHYLPSAPPGHPNSRLHGHSFRAVVWLAGTPDPETGLIREFSEFRDALEDARQALDHHCLNEIEGLAAPTLECLTMWIWRRLKNSLPQIARVEVHRDTCKEGCVYEGEAD</sequence>
<comment type="caution">
    <text evidence="11">The sequence shown here is derived from an EMBL/GenBank/DDBJ whole genome shotgun (WGS) entry which is preliminary data.</text>
</comment>
<dbReference type="EMBL" id="BBIO01000004">
    <property type="protein sequence ID" value="GAK44504.1"/>
    <property type="molecule type" value="Genomic_DNA"/>
</dbReference>
<dbReference type="EC" id="4.-.-.-" evidence="9"/>
<evidence type="ECO:0000256" key="4">
    <source>
        <dbReference type="ARBA" id="ARBA00018141"/>
    </source>
</evidence>
<evidence type="ECO:0000256" key="3">
    <source>
        <dbReference type="ARBA" id="ARBA00008900"/>
    </source>
</evidence>
<evidence type="ECO:0000313" key="11">
    <source>
        <dbReference type="EMBL" id="GAK44504.1"/>
    </source>
</evidence>
<dbReference type="PANTHER" id="PTHR12589">
    <property type="entry name" value="PYRUVOYL TETRAHYDROBIOPTERIN SYNTHASE"/>
    <property type="match status" value="1"/>
</dbReference>
<keyword evidence="9" id="KW-0671">Queuosine biosynthesis</keyword>
<gene>
    <name evidence="11" type="ORF">M2A_1003</name>
</gene>
<evidence type="ECO:0000256" key="5">
    <source>
        <dbReference type="ARBA" id="ARBA00022723"/>
    </source>
</evidence>
<dbReference type="InterPro" id="IPR007115">
    <property type="entry name" value="6-PTP_synth/QueD"/>
</dbReference>
<feature type="binding site" evidence="10">
    <location>
        <position position="30"/>
    </location>
    <ligand>
        <name>Zn(2+)</name>
        <dbReference type="ChEBI" id="CHEBI:29105"/>
    </ligand>
</feature>
<dbReference type="AlphaFoldDB" id="A0A081B8Y6"/>
<evidence type="ECO:0000313" key="12">
    <source>
        <dbReference type="Proteomes" id="UP000028702"/>
    </source>
</evidence>
<dbReference type="Pfam" id="PF01242">
    <property type="entry name" value="PTPS"/>
    <property type="match status" value="1"/>
</dbReference>
<dbReference type="GO" id="GO:0070497">
    <property type="term" value="F:6-carboxytetrahydropterin synthase activity"/>
    <property type="evidence" value="ECO:0007669"/>
    <property type="project" value="UniProtKB-EC"/>
</dbReference>
<name>A0A081B8Y6_9HYPH</name>
<reference evidence="11 12" key="1">
    <citation type="submission" date="2014-07" db="EMBL/GenBank/DDBJ databases">
        <title>Tepidicaulis marinum gen. nov., sp. nov., a novel marine bacterium denitrifying nitrate to nitrous oxide strictly under microaerobic conditions.</title>
        <authorList>
            <person name="Takeuchi M."/>
            <person name="Yamagishi T."/>
            <person name="Kamagata Y."/>
            <person name="Oshima K."/>
            <person name="Hattori M."/>
            <person name="Katayama T."/>
            <person name="Hanada S."/>
            <person name="Tamaki H."/>
            <person name="Marumo K."/>
            <person name="Maeda H."/>
            <person name="Nedachi M."/>
            <person name="Iwasaki W."/>
            <person name="Suwa Y."/>
            <person name="Sakata S."/>
        </authorList>
    </citation>
    <scope>NUCLEOTIDE SEQUENCE [LARGE SCALE GENOMIC DNA]</scope>
    <source>
        <strain evidence="11 12">MA2</strain>
    </source>
</reference>
<keyword evidence="12" id="KW-1185">Reference proteome</keyword>
<proteinExistence type="inferred from homology"/>
<dbReference type="PIRSF" id="PIRSF006113">
    <property type="entry name" value="PTP_synth"/>
    <property type="match status" value="1"/>
</dbReference>
<dbReference type="PANTHER" id="PTHR12589:SF7">
    <property type="entry name" value="6-PYRUVOYL TETRAHYDROBIOPTERIN SYNTHASE"/>
    <property type="match status" value="1"/>
</dbReference>
<evidence type="ECO:0000256" key="8">
    <source>
        <dbReference type="ARBA" id="ARBA00048807"/>
    </source>
</evidence>
<keyword evidence="7 9" id="KW-0456">Lyase</keyword>
<comment type="cofactor">
    <cofactor evidence="9 10">
        <name>Zn(2+)</name>
        <dbReference type="ChEBI" id="CHEBI:29105"/>
    </cofactor>
    <text evidence="9 10">Binds 1 zinc ion per subunit.</text>
</comment>